<accession>A0A517N7B0</accession>
<organism evidence="1 2">
    <name type="scientific">Rubripirellula lacrimiformis</name>
    <dbReference type="NCBI Taxonomy" id="1930273"/>
    <lineage>
        <taxon>Bacteria</taxon>
        <taxon>Pseudomonadati</taxon>
        <taxon>Planctomycetota</taxon>
        <taxon>Planctomycetia</taxon>
        <taxon>Pirellulales</taxon>
        <taxon>Pirellulaceae</taxon>
        <taxon>Rubripirellula</taxon>
    </lineage>
</organism>
<evidence type="ECO:0000313" key="2">
    <source>
        <dbReference type="Proteomes" id="UP000318538"/>
    </source>
</evidence>
<evidence type="ECO:0000313" key="1">
    <source>
        <dbReference type="EMBL" id="QDT03015.1"/>
    </source>
</evidence>
<sequence length="105" mass="12132">MIHYTCDRCKRQIDTDEQNRFIVHIEIQSAIDGPSIEIDDDIDQLNELNDFLENLHDESVEDVSDLVDSQLSHEGRYDLCAECHHQFLKNPLGRDAMLTLGFSNN</sequence>
<keyword evidence="2" id="KW-1185">Reference proteome</keyword>
<dbReference type="RefSeq" id="WP_145168789.1">
    <property type="nucleotide sequence ID" value="NZ_CP036525.1"/>
</dbReference>
<proteinExistence type="predicted"/>
<dbReference type="EMBL" id="CP036525">
    <property type="protein sequence ID" value="QDT03015.1"/>
    <property type="molecule type" value="Genomic_DNA"/>
</dbReference>
<dbReference type="KEGG" id="rlc:K227x_13940"/>
<name>A0A517N7B0_9BACT</name>
<dbReference type="OrthoDB" id="285275at2"/>
<gene>
    <name evidence="1" type="ORF">K227x_13940</name>
</gene>
<dbReference type="Proteomes" id="UP000318538">
    <property type="component" value="Chromosome"/>
</dbReference>
<reference evidence="1 2" key="1">
    <citation type="submission" date="2019-02" db="EMBL/GenBank/DDBJ databases">
        <title>Deep-cultivation of Planctomycetes and their phenomic and genomic characterization uncovers novel biology.</title>
        <authorList>
            <person name="Wiegand S."/>
            <person name="Jogler M."/>
            <person name="Boedeker C."/>
            <person name="Pinto D."/>
            <person name="Vollmers J."/>
            <person name="Rivas-Marin E."/>
            <person name="Kohn T."/>
            <person name="Peeters S.H."/>
            <person name="Heuer A."/>
            <person name="Rast P."/>
            <person name="Oberbeckmann S."/>
            <person name="Bunk B."/>
            <person name="Jeske O."/>
            <person name="Meyerdierks A."/>
            <person name="Storesund J.E."/>
            <person name="Kallscheuer N."/>
            <person name="Luecker S."/>
            <person name="Lage O.M."/>
            <person name="Pohl T."/>
            <person name="Merkel B.J."/>
            <person name="Hornburger P."/>
            <person name="Mueller R.-W."/>
            <person name="Bruemmer F."/>
            <person name="Labrenz M."/>
            <person name="Spormann A.M."/>
            <person name="Op den Camp H."/>
            <person name="Overmann J."/>
            <person name="Amann R."/>
            <person name="Jetten M.S.M."/>
            <person name="Mascher T."/>
            <person name="Medema M.H."/>
            <person name="Devos D.P."/>
            <person name="Kaster A.-K."/>
            <person name="Ovreas L."/>
            <person name="Rohde M."/>
            <person name="Galperin M.Y."/>
            <person name="Jogler C."/>
        </authorList>
    </citation>
    <scope>NUCLEOTIDE SEQUENCE [LARGE SCALE GENOMIC DNA]</scope>
    <source>
        <strain evidence="1 2">K22_7</strain>
    </source>
</reference>
<dbReference type="AlphaFoldDB" id="A0A517N7B0"/>
<protein>
    <submittedName>
        <fullName evidence="1">Uncharacterized protein</fullName>
    </submittedName>
</protein>